<sequence>MCVGCFPRVISGKLTHICVSYAGKPGKTPQTPPLDLLQKPAHSVQKLFQWRVPPRLPRICFFQSSLHFFWLRAGTVTWRLMAWPGPDFP</sequence>
<keyword evidence="2" id="KW-1185">Reference proteome</keyword>
<dbReference type="AlphaFoldDB" id="A0A4Y2IFF4"/>
<dbReference type="Proteomes" id="UP000499080">
    <property type="component" value="Unassembled WGS sequence"/>
</dbReference>
<dbReference type="EMBL" id="BGPR01002611">
    <property type="protein sequence ID" value="GBM76300.1"/>
    <property type="molecule type" value="Genomic_DNA"/>
</dbReference>
<reference evidence="1 2" key="1">
    <citation type="journal article" date="2019" name="Sci. Rep.">
        <title>Orb-weaving spider Araneus ventricosus genome elucidates the spidroin gene catalogue.</title>
        <authorList>
            <person name="Kono N."/>
            <person name="Nakamura H."/>
            <person name="Ohtoshi R."/>
            <person name="Moran D.A.P."/>
            <person name="Shinohara A."/>
            <person name="Yoshida Y."/>
            <person name="Fujiwara M."/>
            <person name="Mori M."/>
            <person name="Tomita M."/>
            <person name="Arakawa K."/>
        </authorList>
    </citation>
    <scope>NUCLEOTIDE SEQUENCE [LARGE SCALE GENOMIC DNA]</scope>
</reference>
<gene>
    <name evidence="1" type="ORF">AVEN_81848_1</name>
</gene>
<organism evidence="1 2">
    <name type="scientific">Araneus ventricosus</name>
    <name type="common">Orbweaver spider</name>
    <name type="synonym">Epeira ventricosa</name>
    <dbReference type="NCBI Taxonomy" id="182803"/>
    <lineage>
        <taxon>Eukaryota</taxon>
        <taxon>Metazoa</taxon>
        <taxon>Ecdysozoa</taxon>
        <taxon>Arthropoda</taxon>
        <taxon>Chelicerata</taxon>
        <taxon>Arachnida</taxon>
        <taxon>Araneae</taxon>
        <taxon>Araneomorphae</taxon>
        <taxon>Entelegynae</taxon>
        <taxon>Araneoidea</taxon>
        <taxon>Araneidae</taxon>
        <taxon>Araneus</taxon>
    </lineage>
</organism>
<proteinExistence type="predicted"/>
<accession>A0A4Y2IFF4</accession>
<comment type="caution">
    <text evidence="1">The sequence shown here is derived from an EMBL/GenBank/DDBJ whole genome shotgun (WGS) entry which is preliminary data.</text>
</comment>
<protein>
    <submittedName>
        <fullName evidence="1">Uncharacterized protein</fullName>
    </submittedName>
</protein>
<evidence type="ECO:0000313" key="2">
    <source>
        <dbReference type="Proteomes" id="UP000499080"/>
    </source>
</evidence>
<evidence type="ECO:0000313" key="1">
    <source>
        <dbReference type="EMBL" id="GBM76300.1"/>
    </source>
</evidence>
<name>A0A4Y2IFF4_ARAVE</name>